<feature type="compositionally biased region" description="Low complexity" evidence="1">
    <location>
        <begin position="135"/>
        <end position="144"/>
    </location>
</feature>
<sequence>MSVHLFGIRHHGPGCARSLAAALRELQPDCILVEGPPEADALAGFAARAELTPPVALLVYAPAEPRRAVFYPFAEFSPEWQALRHAADHGIDLRFCDLPQSQRFALRAAEEQALALAPAAQHPDDADADADTDTDAAPAQPEPAGGDPHADLHTDPLRWLAHAAGYGDTETWWDHLVEQRSDSLDLFAAIAEMMTALREAAGPLTDALEMKREAHMRTAIRQAVKEGRERIAVVCGAWHVPALAVLPSAKSDVDLLRGLAKEKVAATWVPWSHGRLSFASGYGAGVTAPGWYRHLWRHQDRAALHWLTAVATLLRRHDLDASSAHVIEAMRLADTLAALRERPRAGLDELMEAVRAVFCYDSDTPLQLIERALLVDEALGAVPDDVPAVPLVQDVFAQQKRLRMAVRADATDLDLDLRQPAHLEKSILLHRLALLGVPWGRQQAVRGKTGTFHELWRLAWEPEFAVDLIAASRWGGTLEAAAGSLAAERAAAVRGLPDLTALMELVLLADLREAVAPLMARIQDAGTQTSDLGLLLAALPPLVNVLRYGSARKVDTATLSHVVDGLAARACIALPYGVRGVADDAAANLLGQIIAADQALRLLQDEAHQAAWFGALGTAAASSVSHPMLSGRSARILTEHGEWSAERAAQQLALHCSYGVPPLAAAQWLEGFLQGSGALLAHSDTLWQIVNGWLLALPPDTFTELLPLLRRAVSTFSAPERRELGERAAHTGGTASGAMLTATAVDPARARRVLPILHTLLALPENVDGA</sequence>
<dbReference type="InterPro" id="IPR050458">
    <property type="entry name" value="LolB"/>
</dbReference>
<accession>A0ABW0S149</accession>
<proteinExistence type="predicted"/>
<dbReference type="Proteomes" id="UP001596086">
    <property type="component" value="Unassembled WGS sequence"/>
</dbReference>
<feature type="region of interest" description="Disordered" evidence="1">
    <location>
        <begin position="117"/>
        <end position="153"/>
    </location>
</feature>
<reference evidence="3" key="1">
    <citation type="journal article" date="2019" name="Int. J. Syst. Evol. Microbiol.">
        <title>The Global Catalogue of Microorganisms (GCM) 10K type strain sequencing project: providing services to taxonomists for standard genome sequencing and annotation.</title>
        <authorList>
            <consortium name="The Broad Institute Genomics Platform"/>
            <consortium name="The Broad Institute Genome Sequencing Center for Infectious Disease"/>
            <person name="Wu L."/>
            <person name="Ma J."/>
        </authorList>
    </citation>
    <scope>NUCLEOTIDE SEQUENCE [LARGE SCALE GENOMIC DNA]</scope>
    <source>
        <strain evidence="3">CGMCC 4.5798</strain>
    </source>
</reference>
<comment type="caution">
    <text evidence="2">The sequence shown here is derived from an EMBL/GenBank/DDBJ whole genome shotgun (WGS) entry which is preliminary data.</text>
</comment>
<dbReference type="RefSeq" id="WP_379772325.1">
    <property type="nucleotide sequence ID" value="NZ_JBHSMZ010000013.1"/>
</dbReference>
<dbReference type="EMBL" id="JBHSMZ010000013">
    <property type="protein sequence ID" value="MFC5550157.1"/>
    <property type="molecule type" value="Genomic_DNA"/>
</dbReference>
<organism evidence="2 3">
    <name type="scientific">Massilia aerilata</name>
    <dbReference type="NCBI Taxonomy" id="453817"/>
    <lineage>
        <taxon>Bacteria</taxon>
        <taxon>Pseudomonadati</taxon>
        <taxon>Pseudomonadota</taxon>
        <taxon>Betaproteobacteria</taxon>
        <taxon>Burkholderiales</taxon>
        <taxon>Oxalobacteraceae</taxon>
        <taxon>Telluria group</taxon>
        <taxon>Massilia</taxon>
    </lineage>
</organism>
<dbReference type="PANTHER" id="PTHR30634:SF14">
    <property type="match status" value="1"/>
</dbReference>
<dbReference type="Pfam" id="PF18934">
    <property type="entry name" value="DUF5682"/>
    <property type="match status" value="1"/>
</dbReference>
<evidence type="ECO:0000313" key="2">
    <source>
        <dbReference type="EMBL" id="MFC5550157.1"/>
    </source>
</evidence>
<evidence type="ECO:0000256" key="1">
    <source>
        <dbReference type="SAM" id="MobiDB-lite"/>
    </source>
</evidence>
<evidence type="ECO:0000313" key="3">
    <source>
        <dbReference type="Proteomes" id="UP001596086"/>
    </source>
</evidence>
<dbReference type="InterPro" id="IPR043737">
    <property type="entry name" value="DUF5682"/>
</dbReference>
<dbReference type="PANTHER" id="PTHR30634">
    <property type="entry name" value="OUTER MEMBRANE LOLAB LIPOPROTEIN INSERTION APPARATUS"/>
    <property type="match status" value="1"/>
</dbReference>
<gene>
    <name evidence="2" type="ORF">ACFPO9_16705</name>
</gene>
<protein>
    <submittedName>
        <fullName evidence="2">DUF5682 family protein</fullName>
    </submittedName>
</protein>
<name>A0ABW0S149_9BURK</name>
<keyword evidence="3" id="KW-1185">Reference proteome</keyword>